<dbReference type="InterPro" id="IPR052702">
    <property type="entry name" value="MscS-like_channel"/>
</dbReference>
<sequence length="365" mass="41718">MRGRASVAIDLSDEERSFLEAQLRKHKAERSLSDRCRIVLKSAEGLTSKEVARQLGHAEHTVGKWRRRFAEHRIEGLSDEYRAGRPRCISDAQVAEIIKQTLETTPRDATHWSIRSMAAETGYSHTTIRRIWNAFGLQPHRSETFKLSTDPLFVDKVQDVVGLYMSPPNRAIVLCLDEKSQIQALDREQPVLPMAPGVAERRTHTYLRNGTTSLFAALDIATGAVVGKCYKRHRATEFLDFLKELGRNLPEAPEVHLVMDNYATHKTPKVRAWLARRPHWHVHFTPTSASWLNQIERCFAELTRKQIQRGVHRSVAELEADIMAFIDAHNDDPKPYRWVKSADQILASVKRFCIKTMNRTSIPGD</sequence>
<dbReference type="Pfam" id="PF13358">
    <property type="entry name" value="DDE_3"/>
    <property type="match status" value="1"/>
</dbReference>
<dbReference type="Proteomes" id="UP001166191">
    <property type="component" value="Unassembled WGS sequence"/>
</dbReference>
<dbReference type="InterPro" id="IPR038717">
    <property type="entry name" value="Tc1-like_DDE_dom"/>
</dbReference>
<keyword evidence="3" id="KW-1185">Reference proteome</keyword>
<dbReference type="PANTHER" id="PTHR30347:SF1">
    <property type="entry name" value="MECHANOSENSITIVE CHANNEL MSCK"/>
    <property type="match status" value="1"/>
</dbReference>
<gene>
    <name evidence="2" type="ORF">KNW02_17180</name>
</gene>
<dbReference type="Pfam" id="PF13565">
    <property type="entry name" value="HTH_32"/>
    <property type="match status" value="1"/>
</dbReference>
<evidence type="ECO:0000313" key="3">
    <source>
        <dbReference type="Proteomes" id="UP001166191"/>
    </source>
</evidence>
<evidence type="ECO:0000259" key="1">
    <source>
        <dbReference type="Pfam" id="PF13358"/>
    </source>
</evidence>
<dbReference type="NCBIfam" id="NF033545">
    <property type="entry name" value="transpos_IS630"/>
    <property type="match status" value="1"/>
</dbReference>
<feature type="domain" description="Tc1-like transposase DDE" evidence="1">
    <location>
        <begin position="173"/>
        <end position="318"/>
    </location>
</feature>
<dbReference type="RefSeq" id="WP_216034462.1">
    <property type="nucleotide sequence ID" value="NZ_JAHKNG010000042.1"/>
</dbReference>
<proteinExistence type="predicted"/>
<comment type="caution">
    <text evidence="2">The sequence shown here is derived from an EMBL/GenBank/DDBJ whole genome shotgun (WGS) entry which is preliminary data.</text>
</comment>
<name>A0ABS6ANR5_9RHOB</name>
<dbReference type="EMBL" id="JAHKNG010000042">
    <property type="protein sequence ID" value="MBU3031841.1"/>
    <property type="molecule type" value="Genomic_DNA"/>
</dbReference>
<accession>A0ABS6ANR5</accession>
<dbReference type="InterPro" id="IPR047655">
    <property type="entry name" value="Transpos_IS630-like"/>
</dbReference>
<organism evidence="2 3">
    <name type="scientific">Paracoccus marinaquae</name>
    <dbReference type="NCBI Taxonomy" id="2841926"/>
    <lineage>
        <taxon>Bacteria</taxon>
        <taxon>Pseudomonadati</taxon>
        <taxon>Pseudomonadota</taxon>
        <taxon>Alphaproteobacteria</taxon>
        <taxon>Rhodobacterales</taxon>
        <taxon>Paracoccaceae</taxon>
        <taxon>Paracoccus</taxon>
    </lineage>
</organism>
<dbReference type="PANTHER" id="PTHR30347">
    <property type="entry name" value="POTASSIUM CHANNEL RELATED"/>
    <property type="match status" value="1"/>
</dbReference>
<evidence type="ECO:0000313" key="2">
    <source>
        <dbReference type="EMBL" id="MBU3031841.1"/>
    </source>
</evidence>
<reference evidence="2" key="1">
    <citation type="submission" date="2021-06" db="EMBL/GenBank/DDBJ databases">
        <title>Paracoccus bacterium XHP0099 sp. nov., isolated from the surface waters of the Yellow Sea.</title>
        <authorList>
            <person name="Xue H."/>
            <person name="Zhang D."/>
        </authorList>
    </citation>
    <scope>NUCLEOTIDE SEQUENCE</scope>
    <source>
        <strain evidence="2">XHP0099</strain>
    </source>
</reference>
<protein>
    <submittedName>
        <fullName evidence="2">IS630 family transposase</fullName>
    </submittedName>
</protein>